<keyword evidence="6" id="KW-0067">ATP-binding</keyword>
<reference evidence="10 11" key="1">
    <citation type="submission" date="2024-10" db="EMBL/GenBank/DDBJ databases">
        <title>Updated reference genomes for cyclostephanoid diatoms.</title>
        <authorList>
            <person name="Roberts W.R."/>
            <person name="Alverson A.J."/>
        </authorList>
    </citation>
    <scope>NUCLEOTIDE SEQUENCE [LARGE SCALE GENOMIC DNA]</scope>
    <source>
        <strain evidence="10 11">AJA232-27</strain>
    </source>
</reference>
<evidence type="ECO:0000256" key="2">
    <source>
        <dbReference type="ARBA" id="ARBA00022605"/>
    </source>
</evidence>
<accession>A0ABD3MDH4</accession>
<dbReference type="HAMAP" id="MF_00109">
    <property type="entry name" value="Shikimate_kinase"/>
    <property type="match status" value="1"/>
</dbReference>
<feature type="chain" id="PRO_5044823955" description="Shikimate kinase" evidence="9">
    <location>
        <begin position="22"/>
        <end position="337"/>
    </location>
</feature>
<name>A0ABD3MDH4_9STRA</name>
<dbReference type="GO" id="GO:0005524">
    <property type="term" value="F:ATP binding"/>
    <property type="evidence" value="ECO:0007669"/>
    <property type="project" value="UniProtKB-KW"/>
</dbReference>
<keyword evidence="11" id="KW-1185">Reference proteome</keyword>
<comment type="similarity">
    <text evidence="1">Belongs to the shikimate kinase family.</text>
</comment>
<evidence type="ECO:0000256" key="1">
    <source>
        <dbReference type="ARBA" id="ARBA00006997"/>
    </source>
</evidence>
<evidence type="ECO:0000256" key="9">
    <source>
        <dbReference type="SAM" id="SignalP"/>
    </source>
</evidence>
<evidence type="ECO:0000256" key="3">
    <source>
        <dbReference type="ARBA" id="ARBA00022679"/>
    </source>
</evidence>
<evidence type="ECO:0000256" key="5">
    <source>
        <dbReference type="ARBA" id="ARBA00022777"/>
    </source>
</evidence>
<keyword evidence="2" id="KW-0028">Amino-acid biosynthesis</keyword>
<dbReference type="PANTHER" id="PTHR21087:SF16">
    <property type="entry name" value="SHIKIMATE KINASE 1, CHLOROPLASTIC"/>
    <property type="match status" value="1"/>
</dbReference>
<dbReference type="InterPro" id="IPR000623">
    <property type="entry name" value="Shikimate_kinase/TSH1"/>
</dbReference>
<dbReference type="PANTHER" id="PTHR21087">
    <property type="entry name" value="SHIKIMATE KINASE"/>
    <property type="match status" value="1"/>
</dbReference>
<evidence type="ECO:0000313" key="10">
    <source>
        <dbReference type="EMBL" id="KAL3762170.1"/>
    </source>
</evidence>
<keyword evidence="3" id="KW-0808">Transferase</keyword>
<dbReference type="Pfam" id="PF01202">
    <property type="entry name" value="SKI"/>
    <property type="match status" value="1"/>
</dbReference>
<dbReference type="EMBL" id="JALLBG020000139">
    <property type="protein sequence ID" value="KAL3762170.1"/>
    <property type="molecule type" value="Genomic_DNA"/>
</dbReference>
<evidence type="ECO:0000256" key="7">
    <source>
        <dbReference type="ARBA" id="ARBA00023141"/>
    </source>
</evidence>
<dbReference type="Gene3D" id="3.40.50.300">
    <property type="entry name" value="P-loop containing nucleotide triphosphate hydrolases"/>
    <property type="match status" value="1"/>
</dbReference>
<dbReference type="SUPFAM" id="SSF52540">
    <property type="entry name" value="P-loop containing nucleoside triphosphate hydrolases"/>
    <property type="match status" value="1"/>
</dbReference>
<evidence type="ECO:0000313" key="11">
    <source>
        <dbReference type="Proteomes" id="UP001530293"/>
    </source>
</evidence>
<feature type="region of interest" description="Disordered" evidence="8">
    <location>
        <begin position="78"/>
        <end position="115"/>
    </location>
</feature>
<dbReference type="Proteomes" id="UP001530293">
    <property type="component" value="Unassembled WGS sequence"/>
</dbReference>
<dbReference type="CDD" id="cd00464">
    <property type="entry name" value="SK"/>
    <property type="match status" value="1"/>
</dbReference>
<keyword evidence="4" id="KW-0547">Nucleotide-binding</keyword>
<keyword evidence="9" id="KW-0732">Signal</keyword>
<evidence type="ECO:0000256" key="6">
    <source>
        <dbReference type="ARBA" id="ARBA00022840"/>
    </source>
</evidence>
<dbReference type="InterPro" id="IPR027417">
    <property type="entry name" value="P-loop_NTPase"/>
</dbReference>
<dbReference type="PRINTS" id="PR01100">
    <property type="entry name" value="SHIKIMTKNASE"/>
</dbReference>
<proteinExistence type="inferred from homology"/>
<organism evidence="10 11">
    <name type="scientific">Discostella pseudostelligera</name>
    <dbReference type="NCBI Taxonomy" id="259834"/>
    <lineage>
        <taxon>Eukaryota</taxon>
        <taxon>Sar</taxon>
        <taxon>Stramenopiles</taxon>
        <taxon>Ochrophyta</taxon>
        <taxon>Bacillariophyta</taxon>
        <taxon>Coscinodiscophyceae</taxon>
        <taxon>Thalassiosirophycidae</taxon>
        <taxon>Stephanodiscales</taxon>
        <taxon>Stephanodiscaceae</taxon>
        <taxon>Discostella</taxon>
    </lineage>
</organism>
<dbReference type="GO" id="GO:0016301">
    <property type="term" value="F:kinase activity"/>
    <property type="evidence" value="ECO:0007669"/>
    <property type="project" value="UniProtKB-KW"/>
</dbReference>
<dbReference type="AlphaFoldDB" id="A0ABD3MDH4"/>
<dbReference type="InterPro" id="IPR031322">
    <property type="entry name" value="Shikimate/glucono_kinase"/>
</dbReference>
<evidence type="ECO:0000256" key="8">
    <source>
        <dbReference type="SAM" id="MobiDB-lite"/>
    </source>
</evidence>
<sequence>MLPQITLLLLLLLNDGSSTTAFSFSPSSTRRHVVSSSRSSLHHQRHLHPSFATLSTPVALRNYSRLYAGGFEWIDPTEEDQLNDPGVANPYKNPSLVASTSTESDATDSESGDTPSLVVDPARLLAPRLRGCNIYLIGMMGSGKSAVGDAIARRMGTYNFLDTDTILERAAGTTISQMFESSGEEEFRIAESQVLDAVHAHVRLVIGTGGGIVIRNQNWSKLRTGLVVYLRVEPNVIAGRLLNGSGVDARPLLRNEDSSSSSSSNEEEALIQKLTTLISERRTKYEQADVIVDIKSHMDIQTTADAVIKSLHDFIDENPPAYVKAREKARSEGIDWV</sequence>
<dbReference type="GO" id="GO:0008652">
    <property type="term" value="P:amino acid biosynthetic process"/>
    <property type="evidence" value="ECO:0007669"/>
    <property type="project" value="UniProtKB-KW"/>
</dbReference>
<evidence type="ECO:0000256" key="4">
    <source>
        <dbReference type="ARBA" id="ARBA00022741"/>
    </source>
</evidence>
<feature type="signal peptide" evidence="9">
    <location>
        <begin position="1"/>
        <end position="21"/>
    </location>
</feature>
<gene>
    <name evidence="10" type="ORF">ACHAWU_000634</name>
</gene>
<keyword evidence="5" id="KW-0418">Kinase</keyword>
<keyword evidence="7" id="KW-0057">Aromatic amino acid biosynthesis</keyword>
<evidence type="ECO:0008006" key="12">
    <source>
        <dbReference type="Google" id="ProtNLM"/>
    </source>
</evidence>
<protein>
    <recommendedName>
        <fullName evidence="12">Shikimate kinase</fullName>
    </recommendedName>
</protein>
<comment type="caution">
    <text evidence="10">The sequence shown here is derived from an EMBL/GenBank/DDBJ whole genome shotgun (WGS) entry which is preliminary data.</text>
</comment>
<dbReference type="GO" id="GO:0009073">
    <property type="term" value="P:aromatic amino acid family biosynthetic process"/>
    <property type="evidence" value="ECO:0007669"/>
    <property type="project" value="UniProtKB-KW"/>
</dbReference>